<dbReference type="RefSeq" id="WP_185527359.1">
    <property type="nucleotide sequence ID" value="NZ_JAARWN010000018.1"/>
</dbReference>
<gene>
    <name evidence="1" type="ORF">HCA69_14340</name>
</gene>
<evidence type="ECO:0000313" key="2">
    <source>
        <dbReference type="Proteomes" id="UP000535908"/>
    </source>
</evidence>
<protein>
    <submittedName>
        <fullName evidence="1">Uncharacterized protein</fullName>
    </submittedName>
</protein>
<dbReference type="Proteomes" id="UP000535908">
    <property type="component" value="Unassembled WGS sequence"/>
</dbReference>
<dbReference type="AlphaFoldDB" id="A0A7X1CQZ1"/>
<evidence type="ECO:0000313" key="1">
    <source>
        <dbReference type="EMBL" id="MBC1937553.1"/>
    </source>
</evidence>
<dbReference type="EMBL" id="JAARWN010000018">
    <property type="protein sequence ID" value="MBC1937553.1"/>
    <property type="molecule type" value="Genomic_DNA"/>
</dbReference>
<sequence>MSYTDRGMKKWGGFILSEHTAHMEQANKTPEWKEAMSEEQIESILQHATSQRVMLAIQEYQAIGVDAQADIIGQLIGIEGNSIYIRTSTGISATELANIRHIEERRLEKWYS</sequence>
<proteinExistence type="predicted"/>
<organism evidence="1 2">
    <name type="scientific">Listeria grandensis</name>
    <dbReference type="NCBI Taxonomy" id="1494963"/>
    <lineage>
        <taxon>Bacteria</taxon>
        <taxon>Bacillati</taxon>
        <taxon>Bacillota</taxon>
        <taxon>Bacilli</taxon>
        <taxon>Bacillales</taxon>
        <taxon>Listeriaceae</taxon>
        <taxon>Listeria</taxon>
    </lineage>
</organism>
<name>A0A7X1CQZ1_9LIST</name>
<reference evidence="1 2" key="1">
    <citation type="submission" date="2020-03" db="EMBL/GenBank/DDBJ databases">
        <title>Soil Listeria distribution.</title>
        <authorList>
            <person name="Liao J."/>
            <person name="Wiedmann M."/>
        </authorList>
    </citation>
    <scope>NUCLEOTIDE SEQUENCE [LARGE SCALE GENOMIC DNA]</scope>
    <source>
        <strain evidence="1 2">FSL L7-0741</strain>
    </source>
</reference>
<comment type="caution">
    <text evidence="1">The sequence shown here is derived from an EMBL/GenBank/DDBJ whole genome shotgun (WGS) entry which is preliminary data.</text>
</comment>
<accession>A0A7X1CQZ1</accession>